<protein>
    <submittedName>
        <fullName evidence="3">DNA-protecting protein DprA</fullName>
    </submittedName>
</protein>
<name>A0ABS7A444_9PROT</name>
<dbReference type="InterPro" id="IPR003488">
    <property type="entry name" value="DprA"/>
</dbReference>
<dbReference type="Pfam" id="PF02481">
    <property type="entry name" value="DNA_processg_A"/>
    <property type="match status" value="1"/>
</dbReference>
<gene>
    <name evidence="3" type="ORF">KPL78_04105</name>
</gene>
<dbReference type="PANTHER" id="PTHR43022:SF1">
    <property type="entry name" value="PROTEIN SMF"/>
    <property type="match status" value="1"/>
</dbReference>
<evidence type="ECO:0000259" key="2">
    <source>
        <dbReference type="Pfam" id="PF02481"/>
    </source>
</evidence>
<dbReference type="SUPFAM" id="SSF102405">
    <property type="entry name" value="MCP/YpsA-like"/>
    <property type="match status" value="1"/>
</dbReference>
<dbReference type="InterPro" id="IPR057666">
    <property type="entry name" value="DrpA_SLOG"/>
</dbReference>
<dbReference type="RefSeq" id="WP_219761600.1">
    <property type="nucleotide sequence ID" value="NZ_JAHYBZ010000001.1"/>
</dbReference>
<dbReference type="Gene3D" id="3.40.50.450">
    <property type="match status" value="1"/>
</dbReference>
<organism evidence="3 4">
    <name type="scientific">Roseomonas alba</name>
    <dbReference type="NCBI Taxonomy" id="2846776"/>
    <lineage>
        <taxon>Bacteria</taxon>
        <taxon>Pseudomonadati</taxon>
        <taxon>Pseudomonadota</taxon>
        <taxon>Alphaproteobacteria</taxon>
        <taxon>Acetobacterales</taxon>
        <taxon>Roseomonadaceae</taxon>
        <taxon>Roseomonas</taxon>
    </lineage>
</organism>
<proteinExistence type="inferred from homology"/>
<evidence type="ECO:0000256" key="1">
    <source>
        <dbReference type="ARBA" id="ARBA00006525"/>
    </source>
</evidence>
<comment type="caution">
    <text evidence="3">The sequence shown here is derived from an EMBL/GenBank/DDBJ whole genome shotgun (WGS) entry which is preliminary data.</text>
</comment>
<sequence>MRLALAHDDEVAKRPIFPRMEIGAYEEMWLEHNATFKSIAERFASDLEAMPSDFVPSAVARQRADEVFAKLKADGVHRFGVRIHHAGDYPMKLRDAKHPIELLYYRGVWELAETRCVAVVGSREASVDGLARARRLARELVTKGFTVVSGLAAGIDQAAHRGALEAEGKTIAVVGTPLGRVYPKEHYDLQERIAEHHLVISQVPVLRYARQNFRMNRLFFPERNVTMSALTEATIIVEAGDTSGTLTQARAALHQGRKLFILDSCFRRHDLTWPARFAEQGAIRVQGPEDIWHHLG</sequence>
<keyword evidence="4" id="KW-1185">Reference proteome</keyword>
<dbReference type="EMBL" id="JAHYBZ010000001">
    <property type="protein sequence ID" value="MBW6397015.1"/>
    <property type="molecule type" value="Genomic_DNA"/>
</dbReference>
<evidence type="ECO:0000313" key="3">
    <source>
        <dbReference type="EMBL" id="MBW6397015.1"/>
    </source>
</evidence>
<comment type="similarity">
    <text evidence="1">Belongs to the DprA/Smf family.</text>
</comment>
<evidence type="ECO:0000313" key="4">
    <source>
        <dbReference type="Proteomes" id="UP001196565"/>
    </source>
</evidence>
<feature type="domain" description="Smf/DprA SLOG" evidence="2">
    <location>
        <begin position="83"/>
        <end position="295"/>
    </location>
</feature>
<dbReference type="Proteomes" id="UP001196565">
    <property type="component" value="Unassembled WGS sequence"/>
</dbReference>
<dbReference type="PANTHER" id="PTHR43022">
    <property type="entry name" value="PROTEIN SMF"/>
    <property type="match status" value="1"/>
</dbReference>
<accession>A0ABS7A444</accession>
<reference evidence="3 4" key="1">
    <citation type="submission" date="2021-07" db="EMBL/GenBank/DDBJ databases">
        <authorList>
            <person name="So Y."/>
        </authorList>
    </citation>
    <scope>NUCLEOTIDE SEQUENCE [LARGE SCALE GENOMIC DNA]</scope>
    <source>
        <strain evidence="3 4">HJA6</strain>
    </source>
</reference>